<dbReference type="Proteomes" id="UP001157418">
    <property type="component" value="Unassembled WGS sequence"/>
</dbReference>
<name>A0AAU9NUK7_9ASTR</name>
<sequence length="99" mass="11979">MENILKLLIQQLENENLSLENLQDKYFDHQQTKDKVMEEMNRRPKYNNFLQMEKLLLNNRYEVAKMIAAIHNLKKKAESMIDDLKKEIKNLPQDDQPYK</sequence>
<organism evidence="2 3">
    <name type="scientific">Lactuca virosa</name>
    <dbReference type="NCBI Taxonomy" id="75947"/>
    <lineage>
        <taxon>Eukaryota</taxon>
        <taxon>Viridiplantae</taxon>
        <taxon>Streptophyta</taxon>
        <taxon>Embryophyta</taxon>
        <taxon>Tracheophyta</taxon>
        <taxon>Spermatophyta</taxon>
        <taxon>Magnoliopsida</taxon>
        <taxon>eudicotyledons</taxon>
        <taxon>Gunneridae</taxon>
        <taxon>Pentapetalae</taxon>
        <taxon>asterids</taxon>
        <taxon>campanulids</taxon>
        <taxon>Asterales</taxon>
        <taxon>Asteraceae</taxon>
        <taxon>Cichorioideae</taxon>
        <taxon>Cichorieae</taxon>
        <taxon>Lactucinae</taxon>
        <taxon>Lactuca</taxon>
    </lineage>
</organism>
<keyword evidence="1" id="KW-0175">Coiled coil</keyword>
<reference evidence="2 3" key="1">
    <citation type="submission" date="2022-01" db="EMBL/GenBank/DDBJ databases">
        <authorList>
            <person name="Xiong W."/>
            <person name="Schranz E."/>
        </authorList>
    </citation>
    <scope>NUCLEOTIDE SEQUENCE [LARGE SCALE GENOMIC DNA]</scope>
</reference>
<dbReference type="AlphaFoldDB" id="A0AAU9NUK7"/>
<proteinExistence type="predicted"/>
<feature type="coiled-coil region" evidence="1">
    <location>
        <begin position="67"/>
        <end position="94"/>
    </location>
</feature>
<dbReference type="EMBL" id="CAKMRJ010005412">
    <property type="protein sequence ID" value="CAH1441637.1"/>
    <property type="molecule type" value="Genomic_DNA"/>
</dbReference>
<evidence type="ECO:0000256" key="1">
    <source>
        <dbReference type="SAM" id="Coils"/>
    </source>
</evidence>
<evidence type="ECO:0000313" key="3">
    <source>
        <dbReference type="Proteomes" id="UP001157418"/>
    </source>
</evidence>
<gene>
    <name evidence="2" type="ORF">LVIROSA_LOCUS27682</name>
</gene>
<feature type="coiled-coil region" evidence="1">
    <location>
        <begin position="2"/>
        <end position="39"/>
    </location>
</feature>
<keyword evidence="3" id="KW-1185">Reference proteome</keyword>
<comment type="caution">
    <text evidence="2">The sequence shown here is derived from an EMBL/GenBank/DDBJ whole genome shotgun (WGS) entry which is preliminary data.</text>
</comment>
<protein>
    <submittedName>
        <fullName evidence="2">Uncharacterized protein</fullName>
    </submittedName>
</protein>
<accession>A0AAU9NUK7</accession>
<evidence type="ECO:0000313" key="2">
    <source>
        <dbReference type="EMBL" id="CAH1441637.1"/>
    </source>
</evidence>